<reference evidence="2" key="1">
    <citation type="submission" date="2021-01" db="EMBL/GenBank/DDBJ databases">
        <authorList>
            <person name="Kaushik A."/>
        </authorList>
    </citation>
    <scope>NUCLEOTIDE SEQUENCE</scope>
    <source>
        <strain evidence="2">AG6-10EEA</strain>
    </source>
</reference>
<dbReference type="Pfam" id="PF18271">
    <property type="entry name" value="GH131_N"/>
    <property type="match status" value="1"/>
</dbReference>
<dbReference type="Gene3D" id="2.60.120.1160">
    <property type="match status" value="1"/>
</dbReference>
<evidence type="ECO:0000313" key="2">
    <source>
        <dbReference type="EMBL" id="CAE6523452.1"/>
    </source>
</evidence>
<dbReference type="Proteomes" id="UP000663853">
    <property type="component" value="Unassembled WGS sequence"/>
</dbReference>
<protein>
    <recommendedName>
        <fullName evidence="1">Glycoside hydrolase 131 catalytic N-terminal domain-containing protein</fullName>
    </recommendedName>
</protein>
<evidence type="ECO:0000259" key="1">
    <source>
        <dbReference type="Pfam" id="PF18271"/>
    </source>
</evidence>
<name>A0A8H3DJ53_9AGAM</name>
<dbReference type="PANTHER" id="PTHR34612:SF2">
    <property type="entry name" value="GLYCOSIDE HYDROLASE 131 CATALYTIC N-TERMINAL DOMAIN-CONTAINING PROTEIN"/>
    <property type="match status" value="1"/>
</dbReference>
<proteinExistence type="predicted"/>
<accession>A0A8H3DJ53</accession>
<sequence>MEVGTTASHLSVMRDPSKPLNTSHEYQFSVLEVPTGNHVFSMSTGTPFSIPVTFPDSADASHIRILDFNNKAIYSTSFPADGSWTNLAIQVDWNALTLAAFVSQGALPLKAVIGLLPREGVPSGTARQREFHLGVLKYPIADPKDGANASNTPRFGIQEGSTDGLFFSGVFVEDATTGISAGFDKALPMIT</sequence>
<organism evidence="2 3">
    <name type="scientific">Rhizoctonia solani</name>
    <dbReference type="NCBI Taxonomy" id="456999"/>
    <lineage>
        <taxon>Eukaryota</taxon>
        <taxon>Fungi</taxon>
        <taxon>Dikarya</taxon>
        <taxon>Basidiomycota</taxon>
        <taxon>Agaricomycotina</taxon>
        <taxon>Agaricomycetes</taxon>
        <taxon>Cantharellales</taxon>
        <taxon>Ceratobasidiaceae</taxon>
        <taxon>Rhizoctonia</taxon>
    </lineage>
</organism>
<dbReference type="EMBL" id="CAJMXA010003889">
    <property type="protein sequence ID" value="CAE6523452.1"/>
    <property type="molecule type" value="Genomic_DNA"/>
</dbReference>
<evidence type="ECO:0000313" key="3">
    <source>
        <dbReference type="Proteomes" id="UP000663853"/>
    </source>
</evidence>
<dbReference type="InterPro" id="IPR041524">
    <property type="entry name" value="GH131_N"/>
</dbReference>
<gene>
    <name evidence="2" type="ORF">RDB_LOCUS153340</name>
</gene>
<dbReference type="PANTHER" id="PTHR34612">
    <property type="entry name" value="GH131_N DOMAIN-CONTAINING PROTEIN"/>
    <property type="match status" value="1"/>
</dbReference>
<feature type="domain" description="Glycoside hydrolase 131 catalytic N-terminal" evidence="1">
    <location>
        <begin position="2"/>
        <end position="178"/>
    </location>
</feature>
<comment type="caution">
    <text evidence="2">The sequence shown here is derived from an EMBL/GenBank/DDBJ whole genome shotgun (WGS) entry which is preliminary data.</text>
</comment>
<dbReference type="AlphaFoldDB" id="A0A8H3DJ53"/>